<feature type="compositionally biased region" description="Low complexity" evidence="8">
    <location>
        <begin position="554"/>
        <end position="564"/>
    </location>
</feature>
<dbReference type="PANTHER" id="PTHR20275:SF0">
    <property type="entry name" value="NAD KINASE"/>
    <property type="match status" value="1"/>
</dbReference>
<evidence type="ECO:0000256" key="5">
    <source>
        <dbReference type="ARBA" id="ARBA00022840"/>
    </source>
</evidence>
<gene>
    <name evidence="9" type="primary">UTR1</name>
    <name evidence="9" type="ORF">ATY40_BA7503299</name>
</gene>
<dbReference type="Pfam" id="PF01513">
    <property type="entry name" value="NAD_kinase"/>
    <property type="match status" value="1"/>
</dbReference>
<dbReference type="InterPro" id="IPR002504">
    <property type="entry name" value="NADK"/>
</dbReference>
<keyword evidence="10" id="KW-1185">Reference proteome</keyword>
<keyword evidence="5" id="KW-0067">ATP-binding</keyword>
<protein>
    <submittedName>
        <fullName evidence="9">BA75_03299T0</fullName>
    </submittedName>
</protein>
<organism evidence="9 10">
    <name type="scientific">Komagataella pastoris</name>
    <name type="common">Yeast</name>
    <name type="synonym">Pichia pastoris</name>
    <dbReference type="NCBI Taxonomy" id="4922"/>
    <lineage>
        <taxon>Eukaryota</taxon>
        <taxon>Fungi</taxon>
        <taxon>Dikarya</taxon>
        <taxon>Ascomycota</taxon>
        <taxon>Saccharomycotina</taxon>
        <taxon>Pichiomycetes</taxon>
        <taxon>Pichiales</taxon>
        <taxon>Pichiaceae</taxon>
        <taxon>Komagataella</taxon>
    </lineage>
</organism>
<dbReference type="InterPro" id="IPR017437">
    <property type="entry name" value="ATP-NAD_kinase_PpnK-typ_C"/>
</dbReference>
<dbReference type="GO" id="GO:0006741">
    <property type="term" value="P:NADP+ biosynthetic process"/>
    <property type="evidence" value="ECO:0007669"/>
    <property type="project" value="InterPro"/>
</dbReference>
<dbReference type="Pfam" id="PF20143">
    <property type="entry name" value="NAD_kinase_C"/>
    <property type="match status" value="1"/>
</dbReference>
<dbReference type="InterPro" id="IPR017438">
    <property type="entry name" value="ATP-NAD_kinase_N"/>
</dbReference>
<keyword evidence="3" id="KW-0547">Nucleotide-binding</keyword>
<comment type="similarity">
    <text evidence="1">Belongs to the NAD kinase family.</text>
</comment>
<evidence type="ECO:0000256" key="1">
    <source>
        <dbReference type="ARBA" id="ARBA00010995"/>
    </source>
</evidence>
<evidence type="ECO:0000256" key="6">
    <source>
        <dbReference type="ARBA" id="ARBA00022857"/>
    </source>
</evidence>
<feature type="region of interest" description="Disordered" evidence="8">
    <location>
        <begin position="48"/>
        <end position="69"/>
    </location>
</feature>
<evidence type="ECO:0000256" key="8">
    <source>
        <dbReference type="SAM" id="MobiDB-lite"/>
    </source>
</evidence>
<dbReference type="EMBL" id="CP014585">
    <property type="protein sequence ID" value="ANZ76038.1"/>
    <property type="molecule type" value="Genomic_DNA"/>
</dbReference>
<accession>A0A1B2JE38</accession>
<dbReference type="GO" id="GO:0019674">
    <property type="term" value="P:NAD+ metabolic process"/>
    <property type="evidence" value="ECO:0007669"/>
    <property type="project" value="InterPro"/>
</dbReference>
<proteinExistence type="inferred from homology"/>
<dbReference type="GO" id="GO:0005524">
    <property type="term" value="F:ATP binding"/>
    <property type="evidence" value="ECO:0007669"/>
    <property type="project" value="UniProtKB-KW"/>
</dbReference>
<feature type="region of interest" description="Disordered" evidence="8">
    <location>
        <begin position="539"/>
        <end position="579"/>
    </location>
</feature>
<dbReference type="AlphaFoldDB" id="A0A1B2JE38"/>
<name>A0A1B2JE38_PICPA</name>
<keyword evidence="2" id="KW-0808">Transferase</keyword>
<dbReference type="PANTHER" id="PTHR20275">
    <property type="entry name" value="NAD KINASE"/>
    <property type="match status" value="1"/>
</dbReference>
<feature type="region of interest" description="Disordered" evidence="8">
    <location>
        <begin position="1"/>
        <end position="31"/>
    </location>
</feature>
<keyword evidence="6" id="KW-0521">NADP</keyword>
<dbReference type="OrthoDB" id="24581at2759"/>
<feature type="compositionally biased region" description="Polar residues" evidence="8">
    <location>
        <begin position="451"/>
        <end position="473"/>
    </location>
</feature>
<evidence type="ECO:0000256" key="7">
    <source>
        <dbReference type="ARBA" id="ARBA00023027"/>
    </source>
</evidence>
<dbReference type="GO" id="GO:0003951">
    <property type="term" value="F:NAD+ kinase activity"/>
    <property type="evidence" value="ECO:0007669"/>
    <property type="project" value="InterPro"/>
</dbReference>
<keyword evidence="4" id="KW-0418">Kinase</keyword>
<dbReference type="SUPFAM" id="SSF111331">
    <property type="entry name" value="NAD kinase/diacylglycerol kinase-like"/>
    <property type="match status" value="1"/>
</dbReference>
<dbReference type="Proteomes" id="UP000094565">
    <property type="component" value="Chromosome 2"/>
</dbReference>
<feature type="region of interest" description="Disordered" evidence="8">
    <location>
        <begin position="499"/>
        <end position="521"/>
    </location>
</feature>
<dbReference type="HAMAP" id="MF_00361">
    <property type="entry name" value="NAD_kinase"/>
    <property type="match status" value="1"/>
</dbReference>
<evidence type="ECO:0000313" key="10">
    <source>
        <dbReference type="Proteomes" id="UP000094565"/>
    </source>
</evidence>
<evidence type="ECO:0000256" key="3">
    <source>
        <dbReference type="ARBA" id="ARBA00022741"/>
    </source>
</evidence>
<sequence length="579" mass="64829">MSSSKLRKVEDHESSILDNTSAEPKNRYESLPKLPILHNSLYCKDNPRELPSDKDITGLQRKPSKLKSKLSDEIKHLSPSLKSVKSHAQLAKTANGVRTLARNLNKATIKLNVRSVMIITKARDNSLIYLTKELTEWLLRREPHMDIYVDHHLEKSRRFDPKSIWQEIPTAQKHLKFWNKALIRERPDMFDLVITLGGDGTVLYASTLFQRVVPPVLSFSLGSLGFLTNFAFEDFASILTDVLENGVRTNLRMRFTCRAHKENGELMCEQQALNELTVDRGPSPWVSMLELYGDGSLLTVAQADGLIIATPTGSTAYSLSAGGSLVHPSVSAISVTPICPHTLSFRPILLPDSMTLRIKVPARSRSTAWASFDGRSRVELLKGYYVTVAASPFPFPTVRSSKNEYFDSVSRVLNWNSREEQKSFVHLLSDKNKESYNQYHSGRVGAGNIRSGHSSRMNSISNPQEDSPQTNMNVGRHAYNRVTNSLRQVQLERRHSNTFEIDYNDTSSSDDDNNQLPGYASDSTIELEDNAGDNYFVPLPGEGINTPVPQPFLSSDSNVHSMSSNRVSPQHDGVDRASK</sequence>
<keyword evidence="7" id="KW-0520">NAD</keyword>
<feature type="region of interest" description="Disordered" evidence="8">
    <location>
        <begin position="442"/>
        <end position="474"/>
    </location>
</feature>
<reference evidence="9 10" key="1">
    <citation type="submission" date="2016-02" db="EMBL/GenBank/DDBJ databases">
        <title>Comparative genomic and transcriptomic foundation for Pichia pastoris.</title>
        <authorList>
            <person name="Love K.R."/>
            <person name="Shah K.A."/>
            <person name="Whittaker C.A."/>
            <person name="Wu J."/>
            <person name="Bartlett M.C."/>
            <person name="Ma D."/>
            <person name="Leeson R.L."/>
            <person name="Priest M."/>
            <person name="Young S.K."/>
            <person name="Love J.C."/>
        </authorList>
    </citation>
    <scope>NUCLEOTIDE SEQUENCE [LARGE SCALE GENOMIC DNA]</scope>
    <source>
        <strain evidence="9 10">ATCC 28485</strain>
    </source>
</reference>
<evidence type="ECO:0000256" key="4">
    <source>
        <dbReference type="ARBA" id="ARBA00022777"/>
    </source>
</evidence>
<dbReference type="Gene3D" id="2.60.200.30">
    <property type="entry name" value="Probable inorganic polyphosphate/atp-NAD kinase, domain 2"/>
    <property type="match status" value="1"/>
</dbReference>
<dbReference type="Gene3D" id="3.40.50.10330">
    <property type="entry name" value="Probable inorganic polyphosphate/atp-NAD kinase, domain 1"/>
    <property type="match status" value="1"/>
</dbReference>
<evidence type="ECO:0000256" key="2">
    <source>
        <dbReference type="ARBA" id="ARBA00022679"/>
    </source>
</evidence>
<dbReference type="FunFam" id="2.60.200.30:FF:000009">
    <property type="entry name" value="Poly(P)/ATP NAD kinase"/>
    <property type="match status" value="1"/>
</dbReference>
<evidence type="ECO:0000313" key="9">
    <source>
        <dbReference type="EMBL" id="ANZ76038.1"/>
    </source>
</evidence>
<dbReference type="InterPro" id="IPR016064">
    <property type="entry name" value="NAD/diacylglycerol_kinase_sf"/>
</dbReference>